<gene>
    <name evidence="2" type="ORF">E5163_03845</name>
</gene>
<keyword evidence="3" id="KW-1185">Reference proteome</keyword>
<dbReference type="EMBL" id="SRXW01000001">
    <property type="protein sequence ID" value="TGY90265.1"/>
    <property type="molecule type" value="Genomic_DNA"/>
</dbReference>
<evidence type="ECO:0000256" key="1">
    <source>
        <dbReference type="SAM" id="SignalP"/>
    </source>
</evidence>
<accession>A0A4S2H3R3</accession>
<organism evidence="2 3">
    <name type="scientific">Marinicauda algicola</name>
    <dbReference type="NCBI Taxonomy" id="2029849"/>
    <lineage>
        <taxon>Bacteria</taxon>
        <taxon>Pseudomonadati</taxon>
        <taxon>Pseudomonadota</taxon>
        <taxon>Alphaproteobacteria</taxon>
        <taxon>Maricaulales</taxon>
        <taxon>Maricaulaceae</taxon>
        <taxon>Marinicauda</taxon>
    </lineage>
</organism>
<feature type="signal peptide" evidence="1">
    <location>
        <begin position="1"/>
        <end position="23"/>
    </location>
</feature>
<proteinExistence type="predicted"/>
<dbReference type="Proteomes" id="UP000308054">
    <property type="component" value="Unassembled WGS sequence"/>
</dbReference>
<feature type="chain" id="PRO_5020698586" description="Lipoprotein" evidence="1">
    <location>
        <begin position="24"/>
        <end position="218"/>
    </location>
</feature>
<protein>
    <recommendedName>
        <fullName evidence="4">Lipoprotein</fullName>
    </recommendedName>
</protein>
<dbReference type="RefSeq" id="WP_135994763.1">
    <property type="nucleotide sequence ID" value="NZ_CP071057.1"/>
</dbReference>
<dbReference type="PROSITE" id="PS51257">
    <property type="entry name" value="PROKAR_LIPOPROTEIN"/>
    <property type="match status" value="1"/>
</dbReference>
<dbReference type="AlphaFoldDB" id="A0A4S2H3R3"/>
<sequence length="218" mass="22218">MTRLAPALLASLPLALGACSEQADRVGEEAGYQGGDRTGGQGASAMSPAASALAERFDLAEPDLIIAPTTYRAQGDLSSGAGISVAVIEEADPGHLRVSGSADPDAVLANPGLGLSYRLSADRTTAYAGQTVIVTLVVRAAGEIGEGARPAIRAAWVAGPGMNSGWQEMVLTTDWQKAVFTYAVPEAADPDPDHIVILPPEGGQAFDLAALAVRPSAQ</sequence>
<comment type="caution">
    <text evidence="2">The sequence shown here is derived from an EMBL/GenBank/DDBJ whole genome shotgun (WGS) entry which is preliminary data.</text>
</comment>
<evidence type="ECO:0000313" key="3">
    <source>
        <dbReference type="Proteomes" id="UP000308054"/>
    </source>
</evidence>
<name>A0A4S2H3R3_9PROT</name>
<reference evidence="2 3" key="1">
    <citation type="journal article" date="2017" name="Int. J. Syst. Evol. Microbiol.">
        <title>Marinicauda algicola sp. nov., isolated from a marine red alga Rhodosorus marinus.</title>
        <authorList>
            <person name="Jeong S.E."/>
            <person name="Jeon S.H."/>
            <person name="Chun B.H."/>
            <person name="Kim D.W."/>
            <person name="Jeon C.O."/>
        </authorList>
    </citation>
    <scope>NUCLEOTIDE SEQUENCE [LARGE SCALE GENOMIC DNA]</scope>
    <source>
        <strain evidence="2 3">JCM 31718</strain>
    </source>
</reference>
<evidence type="ECO:0000313" key="2">
    <source>
        <dbReference type="EMBL" id="TGY90265.1"/>
    </source>
</evidence>
<evidence type="ECO:0008006" key="4">
    <source>
        <dbReference type="Google" id="ProtNLM"/>
    </source>
</evidence>
<keyword evidence="1" id="KW-0732">Signal</keyword>